<dbReference type="STRING" id="472759.Nhal_1392"/>
<keyword evidence="3" id="KW-1185">Reference proteome</keyword>
<reference evidence="3" key="1">
    <citation type="submission" date="2010-04" db="EMBL/GenBank/DDBJ databases">
        <title>Complete genome sequence of Nitrosococcus halophilus Nc4, a salt-adapted, aerobic obligate ammonia-oxidizing sulfur purple bacterium.</title>
        <authorList>
            <consortium name="US DOE Joint Genome Institute"/>
            <person name="Campbell M.A."/>
            <person name="Malfatti S.A."/>
            <person name="Chain P.S.G."/>
            <person name="Heidelberg J.F."/>
            <person name="Ward B.B."/>
            <person name="Klotz M.G."/>
        </authorList>
    </citation>
    <scope>NUCLEOTIDE SEQUENCE [LARGE SCALE GENOMIC DNA]</scope>
    <source>
        <strain evidence="3">Nc4</strain>
    </source>
</reference>
<dbReference type="EMBL" id="CP001798">
    <property type="protein sequence ID" value="ADE14543.1"/>
    <property type="molecule type" value="Genomic_DNA"/>
</dbReference>
<proteinExistence type="predicted"/>
<organism evidence="2 3">
    <name type="scientific">Nitrosococcus halophilus (strain Nc4)</name>
    <dbReference type="NCBI Taxonomy" id="472759"/>
    <lineage>
        <taxon>Bacteria</taxon>
        <taxon>Pseudomonadati</taxon>
        <taxon>Pseudomonadota</taxon>
        <taxon>Gammaproteobacteria</taxon>
        <taxon>Chromatiales</taxon>
        <taxon>Chromatiaceae</taxon>
        <taxon>Nitrosococcus</taxon>
    </lineage>
</organism>
<dbReference type="Proteomes" id="UP000001844">
    <property type="component" value="Chromosome"/>
</dbReference>
<feature type="compositionally biased region" description="Polar residues" evidence="1">
    <location>
        <begin position="1"/>
        <end position="17"/>
    </location>
</feature>
<evidence type="ECO:0000313" key="3">
    <source>
        <dbReference type="Proteomes" id="UP000001844"/>
    </source>
</evidence>
<evidence type="ECO:0000256" key="1">
    <source>
        <dbReference type="SAM" id="MobiDB-lite"/>
    </source>
</evidence>
<protein>
    <submittedName>
        <fullName evidence="2">Uncharacterized protein</fullName>
    </submittedName>
</protein>
<dbReference type="AlphaFoldDB" id="D5C0Y6"/>
<name>D5C0Y6_NITHN</name>
<accession>D5C0Y6</accession>
<sequence>MTTGYRLSEPNTATTASHADPRAHRVASCALSLGGRRASMHSFLEEEPYHTSLH</sequence>
<dbReference type="HOGENOM" id="CLU_213302_0_0_6"/>
<dbReference type="KEGG" id="nhl:Nhal_1392"/>
<gene>
    <name evidence="2" type="ordered locus">Nhal_1392</name>
</gene>
<evidence type="ECO:0000313" key="2">
    <source>
        <dbReference type="EMBL" id="ADE14543.1"/>
    </source>
</evidence>
<feature type="region of interest" description="Disordered" evidence="1">
    <location>
        <begin position="1"/>
        <end position="23"/>
    </location>
</feature>